<feature type="transmembrane region" description="Helical" evidence="1">
    <location>
        <begin position="7"/>
        <end position="25"/>
    </location>
</feature>
<reference evidence="2 3" key="1">
    <citation type="submission" date="2024-07" db="EMBL/GenBank/DDBJ databases">
        <title>Section-level genome sequencing and comparative genomics of Aspergillus sections Usti and Cavernicolus.</title>
        <authorList>
            <consortium name="Lawrence Berkeley National Laboratory"/>
            <person name="Nybo J.L."/>
            <person name="Vesth T.C."/>
            <person name="Theobald S."/>
            <person name="Frisvad J.C."/>
            <person name="Larsen T.O."/>
            <person name="Kjaerboelling I."/>
            <person name="Rothschild-Mancinelli K."/>
            <person name="Lyhne E.K."/>
            <person name="Kogle M.E."/>
            <person name="Barry K."/>
            <person name="Clum A."/>
            <person name="Na H."/>
            <person name="Ledsgaard L."/>
            <person name="Lin J."/>
            <person name="Lipzen A."/>
            <person name="Kuo A."/>
            <person name="Riley R."/>
            <person name="Mondo S."/>
            <person name="Labutti K."/>
            <person name="Haridas S."/>
            <person name="Pangalinan J."/>
            <person name="Salamov A.A."/>
            <person name="Simmons B.A."/>
            <person name="Magnuson J.K."/>
            <person name="Chen J."/>
            <person name="Drula E."/>
            <person name="Henrissat B."/>
            <person name="Wiebenga A."/>
            <person name="Lubbers R.J."/>
            <person name="Gomes A.C."/>
            <person name="Makela M.R."/>
            <person name="Stajich J."/>
            <person name="Grigoriev I.V."/>
            <person name="Mortensen U.H."/>
            <person name="De Vries R.P."/>
            <person name="Baker S.E."/>
            <person name="Andersen M.R."/>
        </authorList>
    </citation>
    <scope>NUCLEOTIDE SEQUENCE [LARGE SCALE GENOMIC DNA]</scope>
    <source>
        <strain evidence="2 3">CBS 209.92</strain>
    </source>
</reference>
<evidence type="ECO:0000313" key="3">
    <source>
        <dbReference type="Proteomes" id="UP001610563"/>
    </source>
</evidence>
<accession>A0ABR4G7A1</accession>
<sequence length="522" mass="59998">MPSVLSLGGPVLVLAILIPLYLHFLSPTPHDPTILPATQKTNLEEIATLLTEIYTTLADMRYLDPESIQHGPHDLSPFLPLYTQHNLDPSLIHLYSILPYIGAPSSGVTDFFRGSDFLDFRDAEQLEQSRDPYYADPEGDDFDAEYGPYMRPWFTPLSSLGNHGSVILYDARAHRMWIVDQEWWDSTDPGIDEEARIAAKRNAESVTNQNSFEYFASRPAGDVLRDINRWYRDLKILPGGGENTWLDWRDEDLNLRELYRRNGWPDNFDGDAFEVDKARRYASVRARKRADEPLKEVERFHERRASLEGQIRGLREKIANPKSADEEWIARFELWRTEWFQKDFLADGEEKEETVAVRCPGGVCVQEDELALWEAEILQQDIQSNERGIINDRRWADESRDSDPDRAAGFDMEARVREKEIVVLKKAYEAALADAQRTCPGQTCKLVSGKDSLGPEDTPTTIQRVESTIARVELEISEMEKWRTLVPDECVEAKDKVESQLYWLVTHLDRQRGLLKIHGDSV</sequence>
<protein>
    <submittedName>
        <fullName evidence="2">Uncharacterized protein</fullName>
    </submittedName>
</protein>
<keyword evidence="1" id="KW-0812">Transmembrane</keyword>
<keyword evidence="1" id="KW-1133">Transmembrane helix</keyword>
<proteinExistence type="predicted"/>
<organism evidence="2 3">
    <name type="scientific">Aspergillus keveii</name>
    <dbReference type="NCBI Taxonomy" id="714993"/>
    <lineage>
        <taxon>Eukaryota</taxon>
        <taxon>Fungi</taxon>
        <taxon>Dikarya</taxon>
        <taxon>Ascomycota</taxon>
        <taxon>Pezizomycotina</taxon>
        <taxon>Eurotiomycetes</taxon>
        <taxon>Eurotiomycetidae</taxon>
        <taxon>Eurotiales</taxon>
        <taxon>Aspergillaceae</taxon>
        <taxon>Aspergillus</taxon>
        <taxon>Aspergillus subgen. Nidulantes</taxon>
    </lineage>
</organism>
<gene>
    <name evidence="2" type="ORF">BJX66DRAFT_186616</name>
</gene>
<comment type="caution">
    <text evidence="2">The sequence shown here is derived from an EMBL/GenBank/DDBJ whole genome shotgun (WGS) entry which is preliminary data.</text>
</comment>
<name>A0ABR4G7A1_9EURO</name>
<dbReference type="Proteomes" id="UP001610563">
    <property type="component" value="Unassembled WGS sequence"/>
</dbReference>
<keyword evidence="1" id="KW-0472">Membrane</keyword>
<evidence type="ECO:0000313" key="2">
    <source>
        <dbReference type="EMBL" id="KAL2794893.1"/>
    </source>
</evidence>
<evidence type="ECO:0000256" key="1">
    <source>
        <dbReference type="SAM" id="Phobius"/>
    </source>
</evidence>
<keyword evidence="3" id="KW-1185">Reference proteome</keyword>
<dbReference type="EMBL" id="JBFTWV010000040">
    <property type="protein sequence ID" value="KAL2794893.1"/>
    <property type="molecule type" value="Genomic_DNA"/>
</dbReference>